<accession>A0ACC0GCT7</accession>
<name>A0ACC0GCT7_9ERIC</name>
<keyword evidence="2" id="KW-1185">Reference proteome</keyword>
<reference evidence="1 2" key="1">
    <citation type="journal article" date="2022" name="Plant J.">
        <title>Chromosome-level genome of Camellia lanceoleosa provides a valuable resource for understanding genome evolution and self-incompatibility.</title>
        <authorList>
            <person name="Gong W."/>
            <person name="Xiao S."/>
            <person name="Wang L."/>
            <person name="Liao Z."/>
            <person name="Chang Y."/>
            <person name="Mo W."/>
            <person name="Hu G."/>
            <person name="Li W."/>
            <person name="Zhao G."/>
            <person name="Zhu H."/>
            <person name="Hu X."/>
            <person name="Ji K."/>
            <person name="Xiang X."/>
            <person name="Song Q."/>
            <person name="Yuan D."/>
            <person name="Jin S."/>
            <person name="Zhang L."/>
        </authorList>
    </citation>
    <scope>NUCLEOTIDE SEQUENCE [LARGE SCALE GENOMIC DNA]</scope>
    <source>
        <strain evidence="1">SQ_2022a</strain>
    </source>
</reference>
<comment type="caution">
    <text evidence="1">The sequence shown here is derived from an EMBL/GenBank/DDBJ whole genome shotgun (WGS) entry which is preliminary data.</text>
</comment>
<proteinExistence type="predicted"/>
<gene>
    <name evidence="1" type="ORF">LOK49_LG10G02155</name>
</gene>
<sequence>MQYYFCTMPNDNQASEKAKAEKKRNDWIISINNRLATVEKPSNLSIYKVPNKLLELKKDAYTPSIVSIGPFHHNDKAVPAFEEHKRRYMLHLFMRISQAEKSQSALNKCAAAEKSQSALKKCAATILEKEEEARRCYSEKIGFDECELAEILLVDGCFLLELFLKYSDIENHEEEKVEDPLINNARTIATLQHDLALLENQIPFFVLETLFDIIKVHVTQPVRSSFTEHNVATLALLFFQSALGLREEAIRSKSSKLSGKHLLDILHKFYVQTSLKRPKSLHKSHIRISDITRHDDDDDRQRLLINGFENCATQLLKTGIQFQDKTDTAPEENFLDIEFTTEVVKMPLLEIREATESIFRNLIAFEQCSIDTSHCIASYIFLMRSLLNSSHDAEILHHKKIIGYDLSGGGGRSHEDVSTLFKSMCDGVVLKDFCFSDMCTKVNKYPRSWLDRRRLRTIVKVKWREYMIALPRDYFTNPWTTISVIAAIVLLGFTALQTYYTVRSYYPH</sequence>
<evidence type="ECO:0000313" key="2">
    <source>
        <dbReference type="Proteomes" id="UP001060215"/>
    </source>
</evidence>
<organism evidence="1 2">
    <name type="scientific">Camellia lanceoleosa</name>
    <dbReference type="NCBI Taxonomy" id="1840588"/>
    <lineage>
        <taxon>Eukaryota</taxon>
        <taxon>Viridiplantae</taxon>
        <taxon>Streptophyta</taxon>
        <taxon>Embryophyta</taxon>
        <taxon>Tracheophyta</taxon>
        <taxon>Spermatophyta</taxon>
        <taxon>Magnoliopsida</taxon>
        <taxon>eudicotyledons</taxon>
        <taxon>Gunneridae</taxon>
        <taxon>Pentapetalae</taxon>
        <taxon>asterids</taxon>
        <taxon>Ericales</taxon>
        <taxon>Theaceae</taxon>
        <taxon>Camellia</taxon>
    </lineage>
</organism>
<dbReference type="Proteomes" id="UP001060215">
    <property type="component" value="Chromosome 10"/>
</dbReference>
<protein>
    <submittedName>
        <fullName evidence="1">UPF0481 protein</fullName>
    </submittedName>
</protein>
<evidence type="ECO:0000313" key="1">
    <source>
        <dbReference type="EMBL" id="KAI7998952.1"/>
    </source>
</evidence>
<dbReference type="EMBL" id="CM045767">
    <property type="protein sequence ID" value="KAI7998952.1"/>
    <property type="molecule type" value="Genomic_DNA"/>
</dbReference>